<feature type="transmembrane region" description="Helical" evidence="1">
    <location>
        <begin position="92"/>
        <end position="115"/>
    </location>
</feature>
<dbReference type="OrthoDB" id="5896842at2759"/>
<feature type="transmembrane region" description="Helical" evidence="1">
    <location>
        <begin position="66"/>
        <end position="86"/>
    </location>
</feature>
<comment type="caution">
    <text evidence="2">The sequence shown here is derived from an EMBL/GenBank/DDBJ whole genome shotgun (WGS) entry which is preliminary data.</text>
</comment>
<keyword evidence="1" id="KW-1133">Transmembrane helix</keyword>
<accession>A0A2G5UPZ2</accession>
<name>A0A2G5UPZ2_9PELO</name>
<dbReference type="Proteomes" id="UP000230233">
    <property type="component" value="Chromosome III"/>
</dbReference>
<keyword evidence="3" id="KW-1185">Reference proteome</keyword>
<dbReference type="EMBL" id="PDUG01000003">
    <property type="protein sequence ID" value="PIC41624.1"/>
    <property type="molecule type" value="Genomic_DNA"/>
</dbReference>
<evidence type="ECO:0000313" key="2">
    <source>
        <dbReference type="EMBL" id="PIC41624.1"/>
    </source>
</evidence>
<feature type="transmembrane region" description="Helical" evidence="1">
    <location>
        <begin position="159"/>
        <end position="180"/>
    </location>
</feature>
<reference evidence="3" key="1">
    <citation type="submission" date="2017-10" db="EMBL/GenBank/DDBJ databases">
        <title>Rapid genome shrinkage in a self-fertile nematode reveals novel sperm competition proteins.</title>
        <authorList>
            <person name="Yin D."/>
            <person name="Schwarz E.M."/>
            <person name="Thomas C.G."/>
            <person name="Felde R.L."/>
            <person name="Korf I.F."/>
            <person name="Cutter A.D."/>
            <person name="Schartner C.M."/>
            <person name="Ralston E.J."/>
            <person name="Meyer B.J."/>
            <person name="Haag E.S."/>
        </authorList>
    </citation>
    <scope>NUCLEOTIDE SEQUENCE [LARGE SCALE GENOMIC DNA]</scope>
    <source>
        <strain evidence="3">JU1422</strain>
    </source>
</reference>
<keyword evidence="1" id="KW-0472">Membrane</keyword>
<proteinExistence type="predicted"/>
<feature type="transmembrane region" description="Helical" evidence="1">
    <location>
        <begin position="38"/>
        <end position="59"/>
    </location>
</feature>
<protein>
    <recommendedName>
        <fullName evidence="4">MARVEL domain-containing protein</fullName>
    </recommendedName>
</protein>
<sequence>MRPQKDSEACTKSEEERKTAGFELAAEPKEVILFFPTIYYMAGMAVLIVILSIIVWICITPLWDYFVWSLFSTLSIGLIIFLPEYFSNIINFAIHLCYWIAFFIYIFVSIIHYGVQFTEIQNGVSKSGIGLIFPNGNKFRVFIVFIFTAETAKMNRMIATFYGCTITMLLLTLLVTLLIFRMTFYYYKNR</sequence>
<evidence type="ECO:0000256" key="1">
    <source>
        <dbReference type="SAM" id="Phobius"/>
    </source>
</evidence>
<keyword evidence="1" id="KW-0812">Transmembrane</keyword>
<gene>
    <name evidence="2" type="primary">Cnig_chr_III.g8976</name>
    <name evidence="2" type="ORF">B9Z55_008976</name>
</gene>
<organism evidence="2 3">
    <name type="scientific">Caenorhabditis nigoni</name>
    <dbReference type="NCBI Taxonomy" id="1611254"/>
    <lineage>
        <taxon>Eukaryota</taxon>
        <taxon>Metazoa</taxon>
        <taxon>Ecdysozoa</taxon>
        <taxon>Nematoda</taxon>
        <taxon>Chromadorea</taxon>
        <taxon>Rhabditida</taxon>
        <taxon>Rhabditina</taxon>
        <taxon>Rhabditomorpha</taxon>
        <taxon>Rhabditoidea</taxon>
        <taxon>Rhabditidae</taxon>
        <taxon>Peloderinae</taxon>
        <taxon>Caenorhabditis</taxon>
    </lineage>
</organism>
<evidence type="ECO:0008006" key="4">
    <source>
        <dbReference type="Google" id="ProtNLM"/>
    </source>
</evidence>
<evidence type="ECO:0000313" key="3">
    <source>
        <dbReference type="Proteomes" id="UP000230233"/>
    </source>
</evidence>
<dbReference type="AlphaFoldDB" id="A0A2G5UPZ2"/>